<protein>
    <submittedName>
        <fullName evidence="12">Uncharacterized protein</fullName>
    </submittedName>
</protein>
<evidence type="ECO:0000256" key="1">
    <source>
        <dbReference type="ARBA" id="ARBA00001936"/>
    </source>
</evidence>
<dbReference type="GO" id="GO:1990817">
    <property type="term" value="F:poly(A) RNA polymerase activity"/>
    <property type="evidence" value="ECO:0007669"/>
    <property type="project" value="TreeGrafter"/>
</dbReference>
<keyword evidence="13" id="KW-1185">Reference proteome</keyword>
<dbReference type="RefSeq" id="XP_003426625.1">
    <property type="nucleotide sequence ID" value="XM_003426577.5"/>
</dbReference>
<dbReference type="PANTHER" id="PTHR12271">
    <property type="entry name" value="POLY A POLYMERASE CID PAP -RELATED"/>
    <property type="match status" value="1"/>
</dbReference>
<dbReference type="InterPro" id="IPR054708">
    <property type="entry name" value="MTPAP-like_central"/>
</dbReference>
<proteinExistence type="inferred from homology"/>
<dbReference type="OrthoDB" id="2274644at2759"/>
<keyword evidence="5" id="KW-0808">Transferase</keyword>
<evidence type="ECO:0000313" key="13">
    <source>
        <dbReference type="Proteomes" id="UP000002358"/>
    </source>
</evidence>
<evidence type="ECO:0000256" key="3">
    <source>
        <dbReference type="ARBA" id="ARBA00004496"/>
    </source>
</evidence>
<dbReference type="InParanoid" id="A0A7M7GE70"/>
<comment type="cofactor">
    <cofactor evidence="1">
        <name>Mn(2+)</name>
        <dbReference type="ChEBI" id="CHEBI:29035"/>
    </cofactor>
</comment>
<dbReference type="GO" id="GO:0046872">
    <property type="term" value="F:metal ion binding"/>
    <property type="evidence" value="ECO:0007669"/>
    <property type="project" value="UniProtKB-KW"/>
</dbReference>
<evidence type="ECO:0000259" key="10">
    <source>
        <dbReference type="Pfam" id="PF03828"/>
    </source>
</evidence>
<evidence type="ECO:0000256" key="2">
    <source>
        <dbReference type="ARBA" id="ARBA00001946"/>
    </source>
</evidence>
<dbReference type="GeneID" id="100122324"/>
<feature type="region of interest" description="Disordered" evidence="9">
    <location>
        <begin position="240"/>
        <end position="279"/>
    </location>
</feature>
<evidence type="ECO:0000256" key="4">
    <source>
        <dbReference type="ARBA" id="ARBA00022490"/>
    </source>
</evidence>
<feature type="compositionally biased region" description="Low complexity" evidence="9">
    <location>
        <begin position="140"/>
        <end position="182"/>
    </location>
</feature>
<dbReference type="Pfam" id="PF22600">
    <property type="entry name" value="MTPAP-like_central"/>
    <property type="match status" value="1"/>
</dbReference>
<evidence type="ECO:0000256" key="7">
    <source>
        <dbReference type="ARBA" id="ARBA00022842"/>
    </source>
</evidence>
<evidence type="ECO:0000256" key="6">
    <source>
        <dbReference type="ARBA" id="ARBA00022723"/>
    </source>
</evidence>
<dbReference type="EnsemblMetazoa" id="XM_001605878">
    <property type="protein sequence ID" value="XP_001605928"/>
    <property type="gene ID" value="LOC100122324"/>
</dbReference>
<dbReference type="CDD" id="cd05402">
    <property type="entry name" value="NT_PAP_TUTase"/>
    <property type="match status" value="1"/>
</dbReference>
<dbReference type="SUPFAM" id="SSF81301">
    <property type="entry name" value="Nucleotidyltransferase"/>
    <property type="match status" value="1"/>
</dbReference>
<evidence type="ECO:0000313" key="12">
    <source>
        <dbReference type="EnsemblMetazoa" id="XP_003426625"/>
    </source>
</evidence>
<dbReference type="GO" id="GO:0005737">
    <property type="term" value="C:cytoplasm"/>
    <property type="evidence" value="ECO:0007669"/>
    <property type="project" value="UniProtKB-SubCell"/>
</dbReference>
<dbReference type="InterPro" id="IPR043519">
    <property type="entry name" value="NT_sf"/>
</dbReference>
<organism evidence="12 13">
    <name type="scientific">Nasonia vitripennis</name>
    <name type="common">Parasitic wasp</name>
    <dbReference type="NCBI Taxonomy" id="7425"/>
    <lineage>
        <taxon>Eukaryota</taxon>
        <taxon>Metazoa</taxon>
        <taxon>Ecdysozoa</taxon>
        <taxon>Arthropoda</taxon>
        <taxon>Hexapoda</taxon>
        <taxon>Insecta</taxon>
        <taxon>Pterygota</taxon>
        <taxon>Neoptera</taxon>
        <taxon>Endopterygota</taxon>
        <taxon>Hymenoptera</taxon>
        <taxon>Apocrita</taxon>
        <taxon>Proctotrupomorpha</taxon>
        <taxon>Chalcidoidea</taxon>
        <taxon>Pteromalidae</taxon>
        <taxon>Pteromalinae</taxon>
        <taxon>Nasonia</taxon>
    </lineage>
</organism>
<feature type="domain" description="Poly(A) RNA polymerase mitochondrial-like central palm" evidence="11">
    <location>
        <begin position="333"/>
        <end position="473"/>
    </location>
</feature>
<evidence type="ECO:0000256" key="9">
    <source>
        <dbReference type="SAM" id="MobiDB-lite"/>
    </source>
</evidence>
<keyword evidence="7" id="KW-0460">Magnesium</keyword>
<feature type="region of interest" description="Disordered" evidence="9">
    <location>
        <begin position="94"/>
        <end position="224"/>
    </location>
</feature>
<dbReference type="Gene3D" id="3.30.460.10">
    <property type="entry name" value="Beta Polymerase, domain 2"/>
    <property type="match status" value="1"/>
</dbReference>
<dbReference type="GO" id="GO:0031123">
    <property type="term" value="P:RNA 3'-end processing"/>
    <property type="evidence" value="ECO:0007669"/>
    <property type="project" value="TreeGrafter"/>
</dbReference>
<keyword evidence="4" id="KW-0963">Cytoplasm</keyword>
<accession>A0A7M7GE70</accession>
<dbReference type="AlphaFoldDB" id="A0A7M7GE70"/>
<reference evidence="12" key="1">
    <citation type="submission" date="2021-01" db="UniProtKB">
        <authorList>
            <consortium name="EnsemblMetazoa"/>
        </authorList>
    </citation>
    <scope>IDENTIFICATION</scope>
</reference>
<dbReference type="RefSeq" id="XP_001605928.2">
    <property type="nucleotide sequence ID" value="XM_001605878.6"/>
</dbReference>
<dbReference type="InterPro" id="IPR002058">
    <property type="entry name" value="PAP_assoc"/>
</dbReference>
<keyword evidence="6" id="KW-0479">Metal-binding</keyword>
<name>A0A7M7GE70_NASVI</name>
<dbReference type="Gene3D" id="1.10.1410.10">
    <property type="match status" value="1"/>
</dbReference>
<feature type="compositionally biased region" description="Polar residues" evidence="9">
    <location>
        <begin position="94"/>
        <end position="125"/>
    </location>
</feature>
<dbReference type="KEGG" id="nvi:100122324"/>
<comment type="subcellular location">
    <subcellularLocation>
        <location evidence="3">Cytoplasm</location>
    </subcellularLocation>
</comment>
<dbReference type="SMR" id="A0A7M7GE70"/>
<comment type="cofactor">
    <cofactor evidence="2">
        <name>Mg(2+)</name>
        <dbReference type="ChEBI" id="CHEBI:18420"/>
    </cofactor>
</comment>
<evidence type="ECO:0000256" key="5">
    <source>
        <dbReference type="ARBA" id="ARBA00022679"/>
    </source>
</evidence>
<dbReference type="Proteomes" id="UP000002358">
    <property type="component" value="Chromosome 5"/>
</dbReference>
<sequence length="683" mass="78917">MYQPSFSPHTMVHIAGNYQVNGQFLSVQNHALYSPTNNAHQEYAQFNRHTSNNNRQRMVQHGAYPYELLHRFNVQVQNTNYGIHTGGASAVWSQRLNSPSSAPSTPQRMNTPNGPSVTPVHQQRVNYKPMNTGPFKKHNWNGNNNSNNNNNNKLGKRQSCQDLSLLQDSSCNSSDSGLSSRSPTPNKHYKGGSQTESSDERDSLNSTSEPKYKNKNHCRQNNLHRGNLVTSLSTGNLYQEQRQSNEHSDMAARTSIQNHHNRRKYPAARTSPTTPGSIQRGKKFTEAILAETNVWPKYYNCYSPADRFLNKSHLIQVKQRPSNLLTGSAYDKLSKAIWDKFEQNQLTQSTFCHKMYLWRYLFGFIKSRFPQYGLYMVGSTLNGFGSNVSDVDMCLHVRDTSNVDQRGEAIYRLEQIMMCLRRSGKPYVRELELIQAKVPILKIHDSVYNLDVDLNYNNVVGIRNTHLLYCYSRIDWRVRPLVLVVKMWAQCQNINNARHMTMSSYSLVLMVIHFLQCGVTPAVLPCLHNLFKGKFHPFSDIHSIDIHEELNIPNGALHPRNTQTLGELLIEFFKYYNTFDYEHYAISVRVADKIPIETCRYVRSFKNDPHQWKYLCIEEPFDFTNTARSVYDPNAFQMIKEIFKQTYHRLKKTNNLNSIFTKFNTIYDELYLNHMKAVTDVAS</sequence>
<comment type="similarity">
    <text evidence="8">Belongs to the DNA polymerase type-B-like family. GLD2 subfamily.</text>
</comment>
<evidence type="ECO:0000259" key="11">
    <source>
        <dbReference type="Pfam" id="PF22600"/>
    </source>
</evidence>
<dbReference type="EnsemblMetazoa" id="XM_003426577">
    <property type="protein sequence ID" value="XP_003426625"/>
    <property type="gene ID" value="LOC100122324"/>
</dbReference>
<dbReference type="SUPFAM" id="SSF81631">
    <property type="entry name" value="PAP/OAS1 substrate-binding domain"/>
    <property type="match status" value="1"/>
</dbReference>
<dbReference type="PANTHER" id="PTHR12271:SF40">
    <property type="entry name" value="POLY(A) RNA POLYMERASE GLD2"/>
    <property type="match status" value="1"/>
</dbReference>
<feature type="domain" description="PAP-associated" evidence="10">
    <location>
        <begin position="564"/>
        <end position="625"/>
    </location>
</feature>
<dbReference type="Pfam" id="PF03828">
    <property type="entry name" value="PAP_assoc"/>
    <property type="match status" value="1"/>
</dbReference>
<evidence type="ECO:0000256" key="8">
    <source>
        <dbReference type="ARBA" id="ARBA00038491"/>
    </source>
</evidence>